<dbReference type="Proteomes" id="UP001253595">
    <property type="component" value="Unassembled WGS sequence"/>
</dbReference>
<gene>
    <name evidence="1" type="ORF">J2X05_003907</name>
</gene>
<dbReference type="EMBL" id="JAVDVX010000008">
    <property type="protein sequence ID" value="MDR7091869.1"/>
    <property type="molecule type" value="Genomic_DNA"/>
</dbReference>
<name>A0ABU1V341_9GAMM</name>
<organism evidence="1 2">
    <name type="scientific">Cellvibrio fibrivorans</name>
    <dbReference type="NCBI Taxonomy" id="126350"/>
    <lineage>
        <taxon>Bacteria</taxon>
        <taxon>Pseudomonadati</taxon>
        <taxon>Pseudomonadota</taxon>
        <taxon>Gammaproteobacteria</taxon>
        <taxon>Cellvibrionales</taxon>
        <taxon>Cellvibrionaceae</taxon>
        <taxon>Cellvibrio</taxon>
    </lineage>
</organism>
<proteinExistence type="predicted"/>
<reference evidence="1 2" key="1">
    <citation type="submission" date="2023-07" db="EMBL/GenBank/DDBJ databases">
        <title>Sorghum-associated microbial communities from plants grown in Nebraska, USA.</title>
        <authorList>
            <person name="Schachtman D."/>
        </authorList>
    </citation>
    <scope>NUCLEOTIDE SEQUENCE [LARGE SCALE GENOMIC DNA]</scope>
    <source>
        <strain evidence="1 2">BE190</strain>
    </source>
</reference>
<sequence length="44" mass="4801">MINKSGIYHTNKTSAEISTTVFPKFPNGGAFCAKDEKCANNMFS</sequence>
<evidence type="ECO:0000313" key="2">
    <source>
        <dbReference type="Proteomes" id="UP001253595"/>
    </source>
</evidence>
<evidence type="ECO:0000313" key="1">
    <source>
        <dbReference type="EMBL" id="MDR7091869.1"/>
    </source>
</evidence>
<comment type="caution">
    <text evidence="1">The sequence shown here is derived from an EMBL/GenBank/DDBJ whole genome shotgun (WGS) entry which is preliminary data.</text>
</comment>
<keyword evidence="2" id="KW-1185">Reference proteome</keyword>
<protein>
    <submittedName>
        <fullName evidence="1">Uncharacterized protein</fullName>
    </submittedName>
</protein>
<accession>A0ABU1V341</accession>